<name>A0AA49K259_9BACT</name>
<reference evidence="3" key="1">
    <citation type="submission" date="2023-07" db="EMBL/GenBank/DDBJ databases">
        <authorList>
            <person name="Haufschild T."/>
            <person name="Kallscheuer N."/>
            <person name="Hammer J."/>
            <person name="Kohn T."/>
            <person name="Kabuu M."/>
            <person name="Jogler M."/>
            <person name="Wohfarth N."/>
            <person name="Heuer A."/>
            <person name="Rohde M."/>
            <person name="van Teeseling M.C.F."/>
            <person name="Jogler C."/>
        </authorList>
    </citation>
    <scope>NUCLEOTIDE SEQUENCE</scope>
    <source>
        <strain evidence="2">Strain 138</strain>
        <strain evidence="3">Strain 318</strain>
    </source>
</reference>
<evidence type="ECO:0000313" key="4">
    <source>
        <dbReference type="Proteomes" id="UP001229955"/>
    </source>
</evidence>
<dbReference type="InterPro" id="IPR007314">
    <property type="entry name" value="Cofac_haem-bd_dom"/>
</dbReference>
<dbReference type="RefSeq" id="WP_367886293.1">
    <property type="nucleotide sequence ID" value="NZ_CP130612.1"/>
</dbReference>
<dbReference type="Gene3D" id="3.40.50.11550">
    <property type="match status" value="1"/>
</dbReference>
<dbReference type="AlphaFoldDB" id="A0AA49K259"/>
<gene>
    <name evidence="2" type="ORF">Strain138_002757</name>
    <name evidence="3" type="ORF">Strain318_002757</name>
</gene>
<accession>A0AA49Q5Y3</accession>
<dbReference type="CDD" id="cd14727">
    <property type="entry name" value="ChanN-like"/>
    <property type="match status" value="1"/>
</dbReference>
<proteinExistence type="predicted"/>
<dbReference type="Pfam" id="PF04187">
    <property type="entry name" value="Cofac_haem_bdg"/>
    <property type="match status" value="1"/>
</dbReference>
<evidence type="ECO:0000259" key="1">
    <source>
        <dbReference type="Pfam" id="PF04187"/>
    </source>
</evidence>
<feature type="domain" description="Haem-binding uptake Tiki superfamily ChaN" evidence="1">
    <location>
        <begin position="55"/>
        <end position="265"/>
    </location>
</feature>
<dbReference type="Proteomes" id="UP001229955">
    <property type="component" value="Chromosome"/>
</dbReference>
<dbReference type="EMBL" id="CP130613">
    <property type="protein sequence ID" value="WKW16344.1"/>
    <property type="molecule type" value="Genomic_DNA"/>
</dbReference>
<dbReference type="KEGG" id="pspc:Strain318_002757"/>
<sequence>MLSSSIPAVSVAQSAAPTVAQTQAPPAAAAYTPHRVYDTKRRRFLDLETLIARIARDADVAYLGEFHNDPGTHQLQAAVLEGIARRRDGKVVLSLEMFERDVQPHLDGYLADSIDESAFLAASRPWPNYRADYRPMVEFAKARAWPVVGGNVPRRLASVVARRGLAALDSLPEADRPFVASEHSCPRNEYWERFRETMGDMSGHGMQLTPDQVEAMVWRTYEAQCVKDEAMAESIVRARAAHGTLVVHANGSFHSNYRLGTVERVQRRDRGARQIVVSFQPVADLDAADGRSQRKIGDYIVFTLAPTPTPPAP</sequence>
<dbReference type="SUPFAM" id="SSF159501">
    <property type="entry name" value="EreA/ChaN-like"/>
    <property type="match status" value="1"/>
</dbReference>
<evidence type="ECO:0000313" key="2">
    <source>
        <dbReference type="EMBL" id="WKW13437.1"/>
    </source>
</evidence>
<evidence type="ECO:0000313" key="3">
    <source>
        <dbReference type="EMBL" id="WKW16344.1"/>
    </source>
</evidence>
<accession>A0AA49K259</accession>
<dbReference type="EMBL" id="CP130612">
    <property type="protein sequence ID" value="WKW13437.1"/>
    <property type="molecule type" value="Genomic_DNA"/>
</dbReference>
<protein>
    <submittedName>
        <fullName evidence="3">ChaN family lipoprotein</fullName>
    </submittedName>
</protein>
<keyword evidence="3" id="KW-0449">Lipoprotein</keyword>
<organism evidence="3 4">
    <name type="scientific">Pseudogemmatithrix spongiicola</name>
    <dbReference type="NCBI Taxonomy" id="3062599"/>
    <lineage>
        <taxon>Bacteria</taxon>
        <taxon>Pseudomonadati</taxon>
        <taxon>Gemmatimonadota</taxon>
        <taxon>Gemmatimonadia</taxon>
        <taxon>Gemmatimonadales</taxon>
        <taxon>Gemmatimonadaceae</taxon>
        <taxon>Pseudogemmatithrix</taxon>
    </lineage>
</organism>
<keyword evidence="4" id="KW-1185">Reference proteome</keyword>